<evidence type="ECO:0000313" key="9">
    <source>
        <dbReference type="Proteomes" id="UP000239720"/>
    </source>
</evidence>
<evidence type="ECO:0000313" key="8">
    <source>
        <dbReference type="Proteomes" id="UP000233534"/>
    </source>
</evidence>
<dbReference type="Gene3D" id="2.60.40.680">
    <property type="match status" value="1"/>
</dbReference>
<evidence type="ECO:0000256" key="1">
    <source>
        <dbReference type="ARBA" id="ARBA00004613"/>
    </source>
</evidence>
<gene>
    <name evidence="6" type="primary">cipA2</name>
    <name evidence="7" type="ORF">B9R14_11270</name>
    <name evidence="6" type="ORF">HVS_07095</name>
</gene>
<keyword evidence="8" id="KW-1185">Reference proteome</keyword>
<reference evidence="6 8" key="1">
    <citation type="submission" date="2017-12" db="EMBL/GenBank/DDBJ databases">
        <title>Complete genome sequence of Herbivorax saccincola GGR1, a novel Cellulosome-producing hydrolytic bacterium in a thermophilic biogas plant, established by Illumina and Nanopore MinION sequencing.</title>
        <authorList>
            <person name="Pechtl A."/>
            <person name="Ruckert C."/>
            <person name="Koeck D.E."/>
            <person name="Maus I."/>
            <person name="Winkler A."/>
            <person name="Kalinowski J."/>
            <person name="Puhler A."/>
            <person name="Schwarz W.W."/>
            <person name="Zverlov V.V."/>
            <person name="Schluter A."/>
            <person name="Liebl W."/>
        </authorList>
    </citation>
    <scope>NUCLEOTIDE SEQUENCE [LARGE SCALE GENOMIC DNA]</scope>
    <source>
        <strain evidence="6">GGR1</strain>
        <strain evidence="8">SR1</strain>
    </source>
</reference>
<dbReference type="SUPFAM" id="SSF49384">
    <property type="entry name" value="Carbohydrate-binding domain"/>
    <property type="match status" value="1"/>
</dbReference>
<dbReference type="InterPro" id="IPR036582">
    <property type="entry name" value="Mao_N_sf"/>
</dbReference>
<dbReference type="Proteomes" id="UP000233534">
    <property type="component" value="Chromosome"/>
</dbReference>
<keyword evidence="2" id="KW-0964">Secreted</keyword>
<dbReference type="EMBL" id="NEMB01000003">
    <property type="protein sequence ID" value="PQQ67270.1"/>
    <property type="molecule type" value="Genomic_DNA"/>
</dbReference>
<feature type="domain" description="Cohesin" evidence="4">
    <location>
        <begin position="124"/>
        <end position="244"/>
    </location>
</feature>
<dbReference type="InterPro" id="IPR008965">
    <property type="entry name" value="CBM2/CBM3_carb-bd_dom_sf"/>
</dbReference>
<dbReference type="CDD" id="cd08548">
    <property type="entry name" value="Type_I_cohesin_like"/>
    <property type="match status" value="1"/>
</dbReference>
<protein>
    <submittedName>
        <fullName evidence="6">Cellulosomal-scaffolding protein A</fullName>
    </submittedName>
</protein>
<evidence type="ECO:0000313" key="6">
    <source>
        <dbReference type="EMBL" id="AUG57336.1"/>
    </source>
</evidence>
<dbReference type="KEGG" id="hsc:HVS_07095"/>
<comment type="subcellular location">
    <subcellularLocation>
        <location evidence="1">Secreted</location>
    </subcellularLocation>
</comment>
<dbReference type="Gene3D" id="3.30.457.10">
    <property type="entry name" value="Copper amine oxidase-like, N-terminal domain"/>
    <property type="match status" value="1"/>
</dbReference>
<evidence type="ECO:0000256" key="3">
    <source>
        <dbReference type="ARBA" id="ARBA00022737"/>
    </source>
</evidence>
<evidence type="ECO:0000313" key="7">
    <source>
        <dbReference type="EMBL" id="PQQ67270.1"/>
    </source>
</evidence>
<dbReference type="OrthoDB" id="9780101at2"/>
<dbReference type="Pfam" id="PF07833">
    <property type="entry name" value="Cu_amine_oxidN1"/>
    <property type="match status" value="1"/>
</dbReference>
<dbReference type="AlphaFoldDB" id="A0A2K9E750"/>
<sequence>MKKRMSALAILVVVLLVSFLVVNAATESIIALIATFDIYVNGEKYQGENPPIVIEGRTYLPLRAIGEVLGIDVEWNQQLRRVEVERPSGGEIVEEVEEIPGAPAGYGILPEIREVKFSKHDPIDLKVGSLTATKGSTVEIPVYLGYVPKGGIFETDFELLYDRDILEIESVKPGKLLSGDGAGFSYIGGNGIVNIKFDSNAGRRPSITSDGELAVITAKIKNNAPTGKTAIRLSSGGYFEDNHSAALWVWYIPGIITVE</sequence>
<evidence type="ECO:0000259" key="5">
    <source>
        <dbReference type="Pfam" id="PF07833"/>
    </source>
</evidence>
<dbReference type="Pfam" id="PF00963">
    <property type="entry name" value="Cohesin"/>
    <property type="match status" value="1"/>
</dbReference>
<keyword evidence="3" id="KW-0677">Repeat</keyword>
<name>A0A2K9E750_9FIRM</name>
<dbReference type="RefSeq" id="WP_101300589.1">
    <property type="nucleotide sequence ID" value="NZ_CP025197.1"/>
</dbReference>
<dbReference type="EMBL" id="CP025197">
    <property type="protein sequence ID" value="AUG57336.1"/>
    <property type="molecule type" value="Genomic_DNA"/>
</dbReference>
<dbReference type="InterPro" id="IPR002102">
    <property type="entry name" value="Cohesin_dom"/>
</dbReference>
<organism evidence="6 8">
    <name type="scientific">Acetivibrio saccincola</name>
    <dbReference type="NCBI Taxonomy" id="1677857"/>
    <lineage>
        <taxon>Bacteria</taxon>
        <taxon>Bacillati</taxon>
        <taxon>Bacillota</taxon>
        <taxon>Clostridia</taxon>
        <taxon>Eubacteriales</taxon>
        <taxon>Oscillospiraceae</taxon>
        <taxon>Acetivibrio</taxon>
    </lineage>
</organism>
<evidence type="ECO:0000259" key="4">
    <source>
        <dbReference type="Pfam" id="PF00963"/>
    </source>
</evidence>
<accession>A0A2K9E750</accession>
<reference evidence="7 9" key="2">
    <citation type="journal article" date="2018" name="Syst. Appl. Microbiol.">
        <title>Characterization and high-quality draft genome sequence of Herbivorax saccincola A7, an anaerobic, alkaliphilic, thermophilic, cellulolytic, and xylanolytic bacterium.</title>
        <authorList>
            <person name="Aikawa S."/>
            <person name="Baramee S."/>
            <person name="Sermsathanaswadi J."/>
            <person name="Thianheng P."/>
            <person name="Tachaapaikoon C."/>
            <person name="Shikata A."/>
            <person name="Waeonukul R."/>
            <person name="Pason P."/>
            <person name="Ratanakhanokchai K."/>
            <person name="Kosugi A."/>
        </authorList>
    </citation>
    <scope>NUCLEOTIDE SEQUENCE [LARGE SCALE GENOMIC DNA]</scope>
    <source>
        <strain evidence="7 9">A7</strain>
    </source>
</reference>
<dbReference type="SUPFAM" id="SSF55383">
    <property type="entry name" value="Copper amine oxidase, domain N"/>
    <property type="match status" value="1"/>
</dbReference>
<dbReference type="GO" id="GO:0030246">
    <property type="term" value="F:carbohydrate binding"/>
    <property type="evidence" value="ECO:0007669"/>
    <property type="project" value="InterPro"/>
</dbReference>
<proteinExistence type="predicted"/>
<dbReference type="Proteomes" id="UP000239720">
    <property type="component" value="Unassembled WGS sequence"/>
</dbReference>
<dbReference type="InterPro" id="IPR012854">
    <property type="entry name" value="Cu_amine_oxidase-like_N"/>
</dbReference>
<dbReference type="GO" id="GO:0000272">
    <property type="term" value="P:polysaccharide catabolic process"/>
    <property type="evidence" value="ECO:0007669"/>
    <property type="project" value="InterPro"/>
</dbReference>
<evidence type="ECO:0000256" key="2">
    <source>
        <dbReference type="ARBA" id="ARBA00022525"/>
    </source>
</evidence>
<dbReference type="GO" id="GO:0005576">
    <property type="term" value="C:extracellular region"/>
    <property type="evidence" value="ECO:0007669"/>
    <property type="project" value="UniProtKB-SubCell"/>
</dbReference>
<feature type="domain" description="Copper amine oxidase-like N-terminal" evidence="5">
    <location>
        <begin position="29"/>
        <end position="83"/>
    </location>
</feature>